<evidence type="ECO:0000259" key="2">
    <source>
        <dbReference type="PROSITE" id="PS50206"/>
    </source>
</evidence>
<dbReference type="InterPro" id="IPR001763">
    <property type="entry name" value="Rhodanese-like_dom"/>
</dbReference>
<dbReference type="InterPro" id="IPR052350">
    <property type="entry name" value="Metallo-dep_Lactonases"/>
</dbReference>
<organism evidence="3 4">
    <name type="scientific">Myceligenerans crystallogenes</name>
    <dbReference type="NCBI Taxonomy" id="316335"/>
    <lineage>
        <taxon>Bacteria</taxon>
        <taxon>Bacillati</taxon>
        <taxon>Actinomycetota</taxon>
        <taxon>Actinomycetes</taxon>
        <taxon>Micrococcales</taxon>
        <taxon>Promicromonosporaceae</taxon>
        <taxon>Myceligenerans</taxon>
    </lineage>
</organism>
<accession>A0ABP4ZSG8</accession>
<reference evidence="4" key="1">
    <citation type="journal article" date="2019" name="Int. J. Syst. Evol. Microbiol.">
        <title>The Global Catalogue of Microorganisms (GCM) 10K type strain sequencing project: providing services to taxonomists for standard genome sequencing and annotation.</title>
        <authorList>
            <consortium name="The Broad Institute Genomics Platform"/>
            <consortium name="The Broad Institute Genome Sequencing Center for Infectious Disease"/>
            <person name="Wu L."/>
            <person name="Ma J."/>
        </authorList>
    </citation>
    <scope>NUCLEOTIDE SEQUENCE [LARGE SCALE GENOMIC DNA]</scope>
    <source>
        <strain evidence="4">JCM 14326</strain>
    </source>
</reference>
<dbReference type="InterPro" id="IPR032466">
    <property type="entry name" value="Metal_Hydrolase"/>
</dbReference>
<dbReference type="Pfam" id="PF04909">
    <property type="entry name" value="Amidohydro_2"/>
    <property type="match status" value="1"/>
</dbReference>
<evidence type="ECO:0000313" key="3">
    <source>
        <dbReference type="EMBL" id="GAA1870166.1"/>
    </source>
</evidence>
<gene>
    <name evidence="3" type="ORF">GCM10009751_31530</name>
</gene>
<name>A0ABP4ZSG8_9MICO</name>
<protein>
    <submittedName>
        <fullName evidence="3">Amidohydrolase family protein</fullName>
    </submittedName>
</protein>
<feature type="domain" description="Rhodanese" evidence="2">
    <location>
        <begin position="243"/>
        <end position="259"/>
    </location>
</feature>
<keyword evidence="4" id="KW-1185">Reference proteome</keyword>
<sequence length="289" mass="31491">MRQILDAHLHVWERARHPQPWIDPRTMAAIDRDFPPASAAAELSRNDVGGSVVVQAVNDLTETVDLLSGTRDLDAVAGVVGWIDLTGDVDAQVTMLRSGPGGEKLVGVRHVTFAEEDERWLSRADVGHGLDALARLGLTFDVLVGHHQLAQVADVVGDHPRTAFVLDHLGKVPLRGTELVDWAADLALVARRPNVVAKVSGLVTEDEAGRWSTERLRPVVRHALRTFGPGRLLYGSDWPLAELEGGYGAWLRAYLELTGHLPAADQAAVDGRNAARIYGISRRPGRRPR</sequence>
<comment type="similarity">
    <text evidence="1">Belongs to the metallo-dependent hydrolases superfamily.</text>
</comment>
<dbReference type="PANTHER" id="PTHR43569:SF2">
    <property type="entry name" value="AMIDOHYDROLASE-RELATED DOMAIN-CONTAINING PROTEIN"/>
    <property type="match status" value="1"/>
</dbReference>
<dbReference type="SUPFAM" id="SSF51556">
    <property type="entry name" value="Metallo-dependent hydrolases"/>
    <property type="match status" value="1"/>
</dbReference>
<dbReference type="Proteomes" id="UP001501094">
    <property type="component" value="Unassembled WGS sequence"/>
</dbReference>
<dbReference type="EMBL" id="BAAANL010000006">
    <property type="protein sequence ID" value="GAA1870166.1"/>
    <property type="molecule type" value="Genomic_DNA"/>
</dbReference>
<dbReference type="RefSeq" id="WP_344104693.1">
    <property type="nucleotide sequence ID" value="NZ_BAAANL010000006.1"/>
</dbReference>
<evidence type="ECO:0000256" key="1">
    <source>
        <dbReference type="ARBA" id="ARBA00038310"/>
    </source>
</evidence>
<dbReference type="PROSITE" id="PS50206">
    <property type="entry name" value="RHODANESE_3"/>
    <property type="match status" value="1"/>
</dbReference>
<dbReference type="PANTHER" id="PTHR43569">
    <property type="entry name" value="AMIDOHYDROLASE"/>
    <property type="match status" value="1"/>
</dbReference>
<comment type="caution">
    <text evidence="3">The sequence shown here is derived from an EMBL/GenBank/DDBJ whole genome shotgun (WGS) entry which is preliminary data.</text>
</comment>
<proteinExistence type="inferred from homology"/>
<evidence type="ECO:0000313" key="4">
    <source>
        <dbReference type="Proteomes" id="UP001501094"/>
    </source>
</evidence>
<dbReference type="InterPro" id="IPR006680">
    <property type="entry name" value="Amidohydro-rel"/>
</dbReference>
<dbReference type="Gene3D" id="3.20.20.140">
    <property type="entry name" value="Metal-dependent hydrolases"/>
    <property type="match status" value="1"/>
</dbReference>